<evidence type="ECO:0000256" key="1">
    <source>
        <dbReference type="ARBA" id="ARBA00001933"/>
    </source>
</evidence>
<name>A0A8J6QT89_9BACT</name>
<evidence type="ECO:0000256" key="4">
    <source>
        <dbReference type="ARBA" id="ARBA00022679"/>
    </source>
</evidence>
<dbReference type="EMBL" id="JACWUN010000001">
    <property type="protein sequence ID" value="MBD1399095.1"/>
    <property type="molecule type" value="Genomic_DNA"/>
</dbReference>
<dbReference type="PANTHER" id="PTHR43586:SF4">
    <property type="entry name" value="ISOPENICILLIN N EPIMERASE"/>
    <property type="match status" value="1"/>
</dbReference>
<comment type="catalytic activity">
    <reaction evidence="6">
        <text>(sulfur carrier)-H + L-cysteine = (sulfur carrier)-SH + L-alanine</text>
        <dbReference type="Rhea" id="RHEA:43892"/>
        <dbReference type="Rhea" id="RHEA-COMP:14737"/>
        <dbReference type="Rhea" id="RHEA-COMP:14739"/>
        <dbReference type="ChEBI" id="CHEBI:29917"/>
        <dbReference type="ChEBI" id="CHEBI:35235"/>
        <dbReference type="ChEBI" id="CHEBI:57972"/>
        <dbReference type="ChEBI" id="CHEBI:64428"/>
        <dbReference type="EC" id="2.8.1.7"/>
    </reaction>
</comment>
<dbReference type="InterPro" id="IPR010970">
    <property type="entry name" value="Cys_dSase_SufS"/>
</dbReference>
<keyword evidence="9" id="KW-1185">Reference proteome</keyword>
<dbReference type="EC" id="2.8.1.7" evidence="3"/>
<feature type="domain" description="Aminotransferase class V" evidence="7">
    <location>
        <begin position="5"/>
        <end position="371"/>
    </location>
</feature>
<dbReference type="GO" id="GO:0031071">
    <property type="term" value="F:cysteine desulfurase activity"/>
    <property type="evidence" value="ECO:0007669"/>
    <property type="project" value="UniProtKB-EC"/>
</dbReference>
<dbReference type="GO" id="GO:0030170">
    <property type="term" value="F:pyridoxal phosphate binding"/>
    <property type="evidence" value="ECO:0007669"/>
    <property type="project" value="InterPro"/>
</dbReference>
<comment type="similarity">
    <text evidence="2">Belongs to the class-V pyridoxal-phosphate-dependent aminotransferase family. Csd subfamily.</text>
</comment>
<dbReference type="NCBIfam" id="TIGR01977">
    <property type="entry name" value="am_tr_V_EF2568"/>
    <property type="match status" value="1"/>
</dbReference>
<dbReference type="InterPro" id="IPR016454">
    <property type="entry name" value="Cysteine_dSase"/>
</dbReference>
<dbReference type="InterPro" id="IPR015422">
    <property type="entry name" value="PyrdxlP-dep_Trfase_small"/>
</dbReference>
<dbReference type="Proteomes" id="UP000632828">
    <property type="component" value="Unassembled WGS sequence"/>
</dbReference>
<accession>A0A8J6QT89</accession>
<reference evidence="8" key="1">
    <citation type="submission" date="2020-09" db="EMBL/GenBank/DDBJ databases">
        <title>Pelobacter alkaliphilus sp. nov., a novel anaerobic arsenate-reducing bacterium from terrestrial mud volcano.</title>
        <authorList>
            <person name="Khomyakova M.A."/>
            <person name="Merkel A.Y."/>
            <person name="Slobodkin A.I."/>
        </authorList>
    </citation>
    <scope>NUCLEOTIDE SEQUENCE</scope>
    <source>
        <strain evidence="8">M08fum</strain>
    </source>
</reference>
<evidence type="ECO:0000256" key="3">
    <source>
        <dbReference type="ARBA" id="ARBA00012239"/>
    </source>
</evidence>
<dbReference type="RefSeq" id="WP_191153375.1">
    <property type="nucleotide sequence ID" value="NZ_JACWUN010000001.1"/>
</dbReference>
<dbReference type="PIRSF" id="PIRSF005572">
    <property type="entry name" value="NifS"/>
    <property type="match status" value="1"/>
</dbReference>
<keyword evidence="5" id="KW-0663">Pyridoxal phosphate</keyword>
<comment type="caution">
    <text evidence="8">The sequence shown here is derived from an EMBL/GenBank/DDBJ whole genome shotgun (WGS) entry which is preliminary data.</text>
</comment>
<sequence>MNLLYLDNAATSHPKPEAVYQAVDAALRSGGSAGRGSHQQGISADREIFSTRELLAELFGVASSERFIFTANATQALNTALFGLLKPGDRVVTTSMEHNAVTRPLRALQDQSVEIVKVPADAQTGVTATADIQTACLAAPTRLLVVNHASNVFGSLQPLDGLGRWCRQQGIILLVDGSQTAGLLPINLDELAIDLFAAPGHKGLLGPQGTGFLYVHQGIELRPLIYGGTGANSHSSQQPDVLPERFESGTFNIPGLSGLGAALRFLLATGVEQIRTHESRLVCRLINGLTQINGVQLYGPSAQQARGSAVSFTLEGIDPSTAGYLLDQRGIAVRTGLHCSPDSHRSCGTFPTGTIRVSPGFFTTEKQIDDFIEQVGSLKLTL</sequence>
<dbReference type="GO" id="GO:0008483">
    <property type="term" value="F:transaminase activity"/>
    <property type="evidence" value="ECO:0007669"/>
    <property type="project" value="UniProtKB-KW"/>
</dbReference>
<dbReference type="SUPFAM" id="SSF53383">
    <property type="entry name" value="PLP-dependent transferases"/>
    <property type="match status" value="1"/>
</dbReference>
<dbReference type="Gene3D" id="3.90.1150.10">
    <property type="entry name" value="Aspartate Aminotransferase, domain 1"/>
    <property type="match status" value="1"/>
</dbReference>
<gene>
    <name evidence="8" type="ORF">ICT70_00235</name>
</gene>
<protein>
    <recommendedName>
        <fullName evidence="3">cysteine desulfurase</fullName>
        <ecNumber evidence="3">2.8.1.7</ecNumber>
    </recommendedName>
</protein>
<organism evidence="8 9">
    <name type="scientific">Pelovirga terrestris</name>
    <dbReference type="NCBI Taxonomy" id="2771352"/>
    <lineage>
        <taxon>Bacteria</taxon>
        <taxon>Pseudomonadati</taxon>
        <taxon>Thermodesulfobacteriota</taxon>
        <taxon>Desulfuromonadia</taxon>
        <taxon>Geobacterales</taxon>
        <taxon>Geobacteraceae</taxon>
        <taxon>Pelovirga</taxon>
    </lineage>
</organism>
<evidence type="ECO:0000256" key="2">
    <source>
        <dbReference type="ARBA" id="ARBA00010447"/>
    </source>
</evidence>
<keyword evidence="4" id="KW-0808">Transferase</keyword>
<dbReference type="AlphaFoldDB" id="A0A8J6QT89"/>
<dbReference type="InterPro" id="IPR015421">
    <property type="entry name" value="PyrdxlP-dep_Trfase_major"/>
</dbReference>
<dbReference type="PANTHER" id="PTHR43586">
    <property type="entry name" value="CYSTEINE DESULFURASE"/>
    <property type="match status" value="1"/>
</dbReference>
<dbReference type="CDD" id="cd06453">
    <property type="entry name" value="SufS_like"/>
    <property type="match status" value="1"/>
</dbReference>
<dbReference type="InterPro" id="IPR000192">
    <property type="entry name" value="Aminotrans_V_dom"/>
</dbReference>
<dbReference type="Gene3D" id="3.40.640.10">
    <property type="entry name" value="Type I PLP-dependent aspartate aminotransferase-like (Major domain)"/>
    <property type="match status" value="1"/>
</dbReference>
<dbReference type="GO" id="GO:0006534">
    <property type="term" value="P:cysteine metabolic process"/>
    <property type="evidence" value="ECO:0007669"/>
    <property type="project" value="InterPro"/>
</dbReference>
<proteinExistence type="inferred from homology"/>
<dbReference type="Pfam" id="PF00266">
    <property type="entry name" value="Aminotran_5"/>
    <property type="match status" value="1"/>
</dbReference>
<comment type="cofactor">
    <cofactor evidence="1">
        <name>pyridoxal 5'-phosphate</name>
        <dbReference type="ChEBI" id="CHEBI:597326"/>
    </cofactor>
</comment>
<evidence type="ECO:0000313" key="9">
    <source>
        <dbReference type="Proteomes" id="UP000632828"/>
    </source>
</evidence>
<evidence type="ECO:0000313" key="8">
    <source>
        <dbReference type="EMBL" id="MBD1399095.1"/>
    </source>
</evidence>
<evidence type="ECO:0000256" key="5">
    <source>
        <dbReference type="ARBA" id="ARBA00022898"/>
    </source>
</evidence>
<dbReference type="InterPro" id="IPR015424">
    <property type="entry name" value="PyrdxlP-dep_Trfase"/>
</dbReference>
<dbReference type="InterPro" id="IPR010969">
    <property type="entry name" value="Cys_dSase-rel_unknwn_funct"/>
</dbReference>
<evidence type="ECO:0000259" key="7">
    <source>
        <dbReference type="Pfam" id="PF00266"/>
    </source>
</evidence>
<evidence type="ECO:0000256" key="6">
    <source>
        <dbReference type="ARBA" id="ARBA00050776"/>
    </source>
</evidence>
<keyword evidence="8" id="KW-0032">Aminotransferase</keyword>